<evidence type="ECO:0000259" key="6">
    <source>
        <dbReference type="Pfam" id="PF04542"/>
    </source>
</evidence>
<dbReference type="KEGG" id="kbs:EPA93_32030"/>
<keyword evidence="4" id="KW-0238">DNA-binding</keyword>
<dbReference type="InterPro" id="IPR013325">
    <property type="entry name" value="RNA_pol_sigma_r2"/>
</dbReference>
<reference evidence="7 8" key="1">
    <citation type="submission" date="2019-01" db="EMBL/GenBank/DDBJ databases">
        <title>Ktedonosporobacter rubrisoli SCAWS-G2.</title>
        <authorList>
            <person name="Huang Y."/>
            <person name="Yan B."/>
        </authorList>
    </citation>
    <scope>NUCLEOTIDE SEQUENCE [LARGE SCALE GENOMIC DNA]</scope>
    <source>
        <strain evidence="7 8">SCAWS-G2</strain>
    </source>
</reference>
<dbReference type="Proteomes" id="UP000290365">
    <property type="component" value="Chromosome"/>
</dbReference>
<dbReference type="EMBL" id="CP035758">
    <property type="protein sequence ID" value="QBD80352.1"/>
    <property type="molecule type" value="Genomic_DNA"/>
</dbReference>
<keyword evidence="8" id="KW-1185">Reference proteome</keyword>
<dbReference type="SUPFAM" id="SSF88659">
    <property type="entry name" value="Sigma3 and sigma4 domains of RNA polymerase sigma factors"/>
    <property type="match status" value="1"/>
</dbReference>
<dbReference type="SUPFAM" id="SSF88946">
    <property type="entry name" value="Sigma2 domain of RNA polymerase sigma factors"/>
    <property type="match status" value="1"/>
</dbReference>
<protein>
    <submittedName>
        <fullName evidence="7">Sigma-70 family RNA polymerase sigma factor</fullName>
    </submittedName>
</protein>
<evidence type="ECO:0000256" key="1">
    <source>
        <dbReference type="ARBA" id="ARBA00010641"/>
    </source>
</evidence>
<keyword evidence="3" id="KW-0731">Sigma factor</keyword>
<dbReference type="Gene3D" id="1.10.10.10">
    <property type="entry name" value="Winged helix-like DNA-binding domain superfamily/Winged helix DNA-binding domain"/>
    <property type="match status" value="1"/>
</dbReference>
<evidence type="ECO:0000256" key="5">
    <source>
        <dbReference type="ARBA" id="ARBA00023163"/>
    </source>
</evidence>
<gene>
    <name evidence="7" type="ORF">EPA93_32030</name>
</gene>
<dbReference type="OrthoDB" id="157311at2"/>
<evidence type="ECO:0000256" key="3">
    <source>
        <dbReference type="ARBA" id="ARBA00023082"/>
    </source>
</evidence>
<dbReference type="GO" id="GO:0003677">
    <property type="term" value="F:DNA binding"/>
    <property type="evidence" value="ECO:0007669"/>
    <property type="project" value="UniProtKB-KW"/>
</dbReference>
<proteinExistence type="inferred from homology"/>
<evidence type="ECO:0000256" key="2">
    <source>
        <dbReference type="ARBA" id="ARBA00023015"/>
    </source>
</evidence>
<dbReference type="PANTHER" id="PTHR43133">
    <property type="entry name" value="RNA POLYMERASE ECF-TYPE SIGMA FACTO"/>
    <property type="match status" value="1"/>
</dbReference>
<comment type="similarity">
    <text evidence="1">Belongs to the sigma-70 factor family. ECF subfamily.</text>
</comment>
<dbReference type="GO" id="GO:0016987">
    <property type="term" value="F:sigma factor activity"/>
    <property type="evidence" value="ECO:0007669"/>
    <property type="project" value="UniProtKB-KW"/>
</dbReference>
<sequence length="199" mass="22620">MRRFTLTGNVRRHAAGPGVRTENEVSALHDERVHAAAFKELFKRYLGRVYRYLRVRVACEEEAVRLTHVVFLRALEALPQYQPLRGSFVAWLVSVARRVVEEPGARRGGVRGVSDALPVLLHPEVRYGRQFATLPQEAIARLGLLISRLSQPERDLLALYFAAELNVLEIAQVLERRPEAVKKQLGSLLLAIKERYYAV</sequence>
<dbReference type="NCBIfam" id="TIGR02937">
    <property type="entry name" value="sigma70-ECF"/>
    <property type="match status" value="1"/>
</dbReference>
<dbReference type="PANTHER" id="PTHR43133:SF8">
    <property type="entry name" value="RNA POLYMERASE SIGMA FACTOR HI_1459-RELATED"/>
    <property type="match status" value="1"/>
</dbReference>
<evidence type="ECO:0000256" key="4">
    <source>
        <dbReference type="ARBA" id="ARBA00023125"/>
    </source>
</evidence>
<keyword evidence="5" id="KW-0804">Transcription</keyword>
<dbReference type="InterPro" id="IPR036388">
    <property type="entry name" value="WH-like_DNA-bd_sf"/>
</dbReference>
<dbReference type="Gene3D" id="1.10.1740.10">
    <property type="match status" value="1"/>
</dbReference>
<name>A0A4P6JY19_KTERU</name>
<keyword evidence="2" id="KW-0805">Transcription regulation</keyword>
<dbReference type="AlphaFoldDB" id="A0A4P6JY19"/>
<dbReference type="InterPro" id="IPR013324">
    <property type="entry name" value="RNA_pol_sigma_r3/r4-like"/>
</dbReference>
<accession>A0A4P6JY19</accession>
<dbReference type="GO" id="GO:0006352">
    <property type="term" value="P:DNA-templated transcription initiation"/>
    <property type="evidence" value="ECO:0007669"/>
    <property type="project" value="InterPro"/>
</dbReference>
<dbReference type="InterPro" id="IPR014284">
    <property type="entry name" value="RNA_pol_sigma-70_dom"/>
</dbReference>
<dbReference type="Pfam" id="PF04542">
    <property type="entry name" value="Sigma70_r2"/>
    <property type="match status" value="1"/>
</dbReference>
<evidence type="ECO:0000313" key="7">
    <source>
        <dbReference type="EMBL" id="QBD80352.1"/>
    </source>
</evidence>
<organism evidence="7 8">
    <name type="scientific">Ktedonosporobacter rubrisoli</name>
    <dbReference type="NCBI Taxonomy" id="2509675"/>
    <lineage>
        <taxon>Bacteria</taxon>
        <taxon>Bacillati</taxon>
        <taxon>Chloroflexota</taxon>
        <taxon>Ktedonobacteria</taxon>
        <taxon>Ktedonobacterales</taxon>
        <taxon>Ktedonosporobacteraceae</taxon>
        <taxon>Ktedonosporobacter</taxon>
    </lineage>
</organism>
<evidence type="ECO:0000313" key="8">
    <source>
        <dbReference type="Proteomes" id="UP000290365"/>
    </source>
</evidence>
<dbReference type="InterPro" id="IPR039425">
    <property type="entry name" value="RNA_pol_sigma-70-like"/>
</dbReference>
<dbReference type="InterPro" id="IPR007627">
    <property type="entry name" value="RNA_pol_sigma70_r2"/>
</dbReference>
<feature type="domain" description="RNA polymerase sigma-70 region 2" evidence="6">
    <location>
        <begin position="41"/>
        <end position="99"/>
    </location>
</feature>